<sequence>MYQIVVALTVFAHFAFMSYLVVGGFLALRWRRTFWLHVPTAVWGFAINTAHLDCPLTWLERWSRAKAGMAPLPPDGFVAHYITGVLYPTDWLGAVEVVVFSLVAVSWGLYAWQGLRRRSAHRPR</sequence>
<dbReference type="Proteomes" id="UP000238296">
    <property type="component" value="Unassembled WGS sequence"/>
</dbReference>
<reference evidence="3" key="3">
    <citation type="submission" date="2018-01" db="EMBL/GenBank/DDBJ databases">
        <authorList>
            <person name="Gaut B.S."/>
            <person name="Morton B.R."/>
            <person name="Clegg M.T."/>
            <person name="Duvall M.R."/>
        </authorList>
    </citation>
    <scope>NUCLEOTIDE SEQUENCE</scope>
    <source>
        <strain evidence="3">ATCC BAA-2683</strain>
    </source>
</reference>
<evidence type="ECO:0000313" key="5">
    <source>
        <dbReference type="Proteomes" id="UP000238296"/>
    </source>
</evidence>
<reference evidence="2 4" key="1">
    <citation type="submission" date="2016-10" db="EMBL/GenBank/DDBJ databases">
        <title>Genome sequence of Mycobacterium talmonii.</title>
        <authorList>
            <person name="Greninger A.L."/>
            <person name="Elliott B."/>
            <person name="Vasireddy S."/>
            <person name="Vasireddy R."/>
        </authorList>
    </citation>
    <scope>NUCLEOTIDE SEQUENCE [LARGE SCALE GENOMIC DNA]</scope>
    <source>
        <strain evidence="2">MO-5499</strain>
        <strain evidence="4">NE-TNMC-100812</strain>
    </source>
</reference>
<dbReference type="RefSeq" id="WP_071021958.1">
    <property type="nucleotide sequence ID" value="NZ_MLQM01000011.1"/>
</dbReference>
<dbReference type="EMBL" id="MLQM01000011">
    <property type="protein sequence ID" value="OHV05887.1"/>
    <property type="molecule type" value="Genomic_DNA"/>
</dbReference>
<protein>
    <recommendedName>
        <fullName evidence="6">DUF2784 domain-containing protein</fullName>
    </recommendedName>
</protein>
<feature type="transmembrane region" description="Helical" evidence="1">
    <location>
        <begin position="91"/>
        <end position="112"/>
    </location>
</feature>
<evidence type="ECO:0000313" key="3">
    <source>
        <dbReference type="EMBL" id="PQM48243.1"/>
    </source>
</evidence>
<dbReference type="Pfam" id="PF10861">
    <property type="entry name" value="DUF2784"/>
    <property type="match status" value="1"/>
</dbReference>
<evidence type="ECO:0000313" key="2">
    <source>
        <dbReference type="EMBL" id="OHV05887.1"/>
    </source>
</evidence>
<dbReference type="Proteomes" id="UP000179734">
    <property type="component" value="Unassembled WGS sequence"/>
</dbReference>
<evidence type="ECO:0008006" key="6">
    <source>
        <dbReference type="Google" id="ProtNLM"/>
    </source>
</evidence>
<name>A0A1S1NMD1_9MYCO</name>
<accession>A0A1S1NMD1</accession>
<dbReference type="AlphaFoldDB" id="A0A1S1NMD1"/>
<keyword evidence="4" id="KW-1185">Reference proteome</keyword>
<feature type="transmembrane region" description="Helical" evidence="1">
    <location>
        <begin position="6"/>
        <end position="27"/>
    </location>
</feature>
<keyword evidence="1" id="KW-0812">Transmembrane</keyword>
<reference evidence="3 5" key="2">
    <citation type="journal article" date="2017" name="Int. J. Syst. Evol. Microbiol.">
        <title>Mycobacterium talmoniae sp. nov., a slowly growing mycobacterium isolated from human respiratory samples.</title>
        <authorList>
            <person name="Davidson R.M."/>
            <person name="DeGroote M.A."/>
            <person name="Marola J.L."/>
            <person name="Buss S."/>
            <person name="Jones V."/>
            <person name="McNeil M.R."/>
            <person name="Freifeld A.G."/>
            <person name="Elaine Epperson L."/>
            <person name="Hasan N.A."/>
            <person name="Jackson M."/>
            <person name="Iwen P.C."/>
            <person name="Salfinger M."/>
            <person name="Strong M."/>
        </authorList>
    </citation>
    <scope>NUCLEOTIDE SEQUENCE [LARGE SCALE GENOMIC DNA]</scope>
    <source>
        <strain evidence="3 5">ATCC BAA-2683</strain>
    </source>
</reference>
<evidence type="ECO:0000313" key="4">
    <source>
        <dbReference type="Proteomes" id="UP000179734"/>
    </source>
</evidence>
<evidence type="ECO:0000256" key="1">
    <source>
        <dbReference type="SAM" id="Phobius"/>
    </source>
</evidence>
<gene>
    <name evidence="2" type="ORF">BKN37_04135</name>
    <name evidence="3" type="ORF">C1Y40_01536</name>
</gene>
<comment type="caution">
    <text evidence="2">The sequence shown here is derived from an EMBL/GenBank/DDBJ whole genome shotgun (WGS) entry which is preliminary data.</text>
</comment>
<feature type="transmembrane region" description="Helical" evidence="1">
    <location>
        <begin position="34"/>
        <end position="52"/>
    </location>
</feature>
<organism evidence="2 4">
    <name type="scientific">Mycobacterium talmoniae</name>
    <dbReference type="NCBI Taxonomy" id="1858794"/>
    <lineage>
        <taxon>Bacteria</taxon>
        <taxon>Bacillati</taxon>
        <taxon>Actinomycetota</taxon>
        <taxon>Actinomycetes</taxon>
        <taxon>Mycobacteriales</taxon>
        <taxon>Mycobacteriaceae</taxon>
        <taxon>Mycobacterium</taxon>
    </lineage>
</organism>
<keyword evidence="1" id="KW-0472">Membrane</keyword>
<proteinExistence type="predicted"/>
<keyword evidence="1" id="KW-1133">Transmembrane helix</keyword>
<dbReference type="InterPro" id="IPR021218">
    <property type="entry name" value="DUF2784"/>
</dbReference>
<dbReference type="EMBL" id="PPEA01000216">
    <property type="protein sequence ID" value="PQM48243.1"/>
    <property type="molecule type" value="Genomic_DNA"/>
</dbReference>